<reference evidence="2 3" key="1">
    <citation type="submission" date="2010-10" db="EMBL/GenBank/DDBJ databases">
        <authorList>
            <person name="Muzny D."/>
            <person name="Qin X."/>
            <person name="Deng J."/>
            <person name="Jiang H."/>
            <person name="Liu Y."/>
            <person name="Qu J."/>
            <person name="Song X.-Z."/>
            <person name="Zhang L."/>
            <person name="Thornton R."/>
            <person name="Coyle M."/>
            <person name="Francisco L."/>
            <person name="Jackson L."/>
            <person name="Javaid M."/>
            <person name="Korchina V."/>
            <person name="Kovar C."/>
            <person name="Mata R."/>
            <person name="Mathew T."/>
            <person name="Ngo R."/>
            <person name="Nguyen L."/>
            <person name="Nguyen N."/>
            <person name="Okwuonu G."/>
            <person name="Ongeri F."/>
            <person name="Pham C."/>
            <person name="Simmons D."/>
            <person name="Wilczek-Boney K."/>
            <person name="Hale W."/>
            <person name="Jakkamsetti A."/>
            <person name="Pham P."/>
            <person name="Ruth R."/>
            <person name="San Lucas F."/>
            <person name="Warren J."/>
            <person name="Zhang J."/>
            <person name="Zhao Z."/>
            <person name="Zhou C."/>
            <person name="Zhu D."/>
            <person name="Lee S."/>
            <person name="Bess C."/>
            <person name="Blankenburg K."/>
            <person name="Forbes L."/>
            <person name="Fu Q."/>
            <person name="Gubbala S."/>
            <person name="Hirani K."/>
            <person name="Jayaseelan J.C."/>
            <person name="Lara F."/>
            <person name="Munidasa M."/>
            <person name="Palculict T."/>
            <person name="Patil S."/>
            <person name="Pu L.-L."/>
            <person name="Saada N."/>
            <person name="Tang L."/>
            <person name="Weissenberger G."/>
            <person name="Zhu Y."/>
            <person name="Hemphill L."/>
            <person name="Shang Y."/>
            <person name="Youmans B."/>
            <person name="Ayvaz T."/>
            <person name="Ross M."/>
            <person name="Santibanez J."/>
            <person name="Aqrawi P."/>
            <person name="Gross S."/>
            <person name="Joshi V."/>
            <person name="Fowler G."/>
            <person name="Nazareth L."/>
            <person name="Reid J."/>
            <person name="Worley K."/>
            <person name="Petrosino J."/>
            <person name="Highlander S."/>
            <person name="Gibbs R."/>
        </authorList>
    </citation>
    <scope>NUCLEOTIDE SEQUENCE [LARGE SCALE GENOMIC DNA]</scope>
    <source>
        <strain evidence="2 3">ATCC 33574</strain>
    </source>
</reference>
<proteinExistence type="predicted"/>
<dbReference type="STRING" id="873513.HMPREF6485_1049"/>
<dbReference type="Proteomes" id="UP000003112">
    <property type="component" value="Unassembled WGS sequence"/>
</dbReference>
<keyword evidence="3" id="KW-1185">Reference proteome</keyword>
<evidence type="ECO:0000313" key="2">
    <source>
        <dbReference type="EMBL" id="EFU30990.1"/>
    </source>
</evidence>
<protein>
    <submittedName>
        <fullName evidence="2">Uncharacterized protein</fullName>
    </submittedName>
</protein>
<comment type="caution">
    <text evidence="2">The sequence shown here is derived from an EMBL/GenBank/DDBJ whole genome shotgun (WGS) entry which is preliminary data.</text>
</comment>
<dbReference type="AlphaFoldDB" id="E6K643"/>
<feature type="region of interest" description="Disordered" evidence="1">
    <location>
        <begin position="1"/>
        <end position="43"/>
    </location>
</feature>
<name>E6K643_9BACT</name>
<accession>E6K643</accession>
<sequence>MEDAGNPMAWQNQGAGMTKKTKMKAHFSPLALRKGRSERPKGP</sequence>
<gene>
    <name evidence="2" type="ORF">HMPREF6485_1049</name>
</gene>
<organism evidence="2 3">
    <name type="scientific">Segatella buccae ATCC 33574</name>
    <dbReference type="NCBI Taxonomy" id="873513"/>
    <lineage>
        <taxon>Bacteria</taxon>
        <taxon>Pseudomonadati</taxon>
        <taxon>Bacteroidota</taxon>
        <taxon>Bacteroidia</taxon>
        <taxon>Bacteroidales</taxon>
        <taxon>Prevotellaceae</taxon>
        <taxon>Segatella</taxon>
    </lineage>
</organism>
<evidence type="ECO:0000313" key="3">
    <source>
        <dbReference type="Proteomes" id="UP000003112"/>
    </source>
</evidence>
<dbReference type="EMBL" id="AEPD01000021">
    <property type="protein sequence ID" value="EFU30990.1"/>
    <property type="molecule type" value="Genomic_DNA"/>
</dbReference>
<evidence type="ECO:0000256" key="1">
    <source>
        <dbReference type="SAM" id="MobiDB-lite"/>
    </source>
</evidence>
<dbReference type="HOGENOM" id="CLU_3237589_0_0_10"/>